<feature type="transmembrane region" description="Helical" evidence="2">
    <location>
        <begin position="125"/>
        <end position="141"/>
    </location>
</feature>
<keyword evidence="2" id="KW-0472">Membrane</keyword>
<evidence type="ECO:0000256" key="1">
    <source>
        <dbReference type="SAM" id="MobiDB-lite"/>
    </source>
</evidence>
<dbReference type="PANTHER" id="PTHR31303">
    <property type="entry name" value="CTP-DEPENDENT DIACYLGLYCEROL KINASE 1"/>
    <property type="match status" value="1"/>
</dbReference>
<evidence type="ECO:0000313" key="3">
    <source>
        <dbReference type="EMBL" id="GFH52840.1"/>
    </source>
</evidence>
<name>A0AAD3CXN6_9STRA</name>
<dbReference type="PANTHER" id="PTHR31303:SF1">
    <property type="entry name" value="CTP-DEPENDENT DIACYLGLYCEROL KINASE 1"/>
    <property type="match status" value="1"/>
</dbReference>
<feature type="transmembrane region" description="Helical" evidence="2">
    <location>
        <begin position="257"/>
        <end position="276"/>
    </location>
</feature>
<dbReference type="Proteomes" id="UP001054902">
    <property type="component" value="Unassembled WGS sequence"/>
</dbReference>
<feature type="compositionally biased region" description="Basic and acidic residues" evidence="1">
    <location>
        <begin position="92"/>
        <end position="106"/>
    </location>
</feature>
<accession>A0AAD3CXN6</accession>
<dbReference type="AlphaFoldDB" id="A0AAD3CXN6"/>
<feature type="region of interest" description="Disordered" evidence="1">
    <location>
        <begin position="1"/>
        <end position="55"/>
    </location>
</feature>
<dbReference type="InterPro" id="IPR037997">
    <property type="entry name" value="Dgk1-like"/>
</dbReference>
<gene>
    <name evidence="3" type="ORF">CTEN210_09316</name>
</gene>
<dbReference type="GO" id="GO:0004143">
    <property type="term" value="F:ATP-dependent diacylglycerol kinase activity"/>
    <property type="evidence" value="ECO:0007669"/>
    <property type="project" value="InterPro"/>
</dbReference>
<organism evidence="3 4">
    <name type="scientific">Chaetoceros tenuissimus</name>
    <dbReference type="NCBI Taxonomy" id="426638"/>
    <lineage>
        <taxon>Eukaryota</taxon>
        <taxon>Sar</taxon>
        <taxon>Stramenopiles</taxon>
        <taxon>Ochrophyta</taxon>
        <taxon>Bacillariophyta</taxon>
        <taxon>Coscinodiscophyceae</taxon>
        <taxon>Chaetocerotophycidae</taxon>
        <taxon>Chaetocerotales</taxon>
        <taxon>Chaetocerotaceae</taxon>
        <taxon>Chaetoceros</taxon>
    </lineage>
</organism>
<keyword evidence="2" id="KW-1133">Transmembrane helix</keyword>
<dbReference type="GO" id="GO:0005789">
    <property type="term" value="C:endoplasmic reticulum membrane"/>
    <property type="evidence" value="ECO:0007669"/>
    <property type="project" value="TreeGrafter"/>
</dbReference>
<evidence type="ECO:0000256" key="2">
    <source>
        <dbReference type="SAM" id="Phobius"/>
    </source>
</evidence>
<feature type="compositionally biased region" description="Low complexity" evidence="1">
    <location>
        <begin position="41"/>
        <end position="55"/>
    </location>
</feature>
<feature type="region of interest" description="Disordered" evidence="1">
    <location>
        <begin position="77"/>
        <end position="106"/>
    </location>
</feature>
<evidence type="ECO:0008006" key="5">
    <source>
        <dbReference type="Google" id="ProtNLM"/>
    </source>
</evidence>
<proteinExistence type="predicted"/>
<keyword evidence="2" id="KW-0812">Transmembrane</keyword>
<protein>
    <recommendedName>
        <fullName evidence="5">Phosphatidate cytidylyltransferase</fullName>
    </recommendedName>
</protein>
<evidence type="ECO:0000313" key="4">
    <source>
        <dbReference type="Proteomes" id="UP001054902"/>
    </source>
</evidence>
<reference evidence="3 4" key="1">
    <citation type="journal article" date="2021" name="Sci. Rep.">
        <title>The genome of the diatom Chaetoceros tenuissimus carries an ancient integrated fragment of an extant virus.</title>
        <authorList>
            <person name="Hongo Y."/>
            <person name="Kimura K."/>
            <person name="Takaki Y."/>
            <person name="Yoshida Y."/>
            <person name="Baba S."/>
            <person name="Kobayashi G."/>
            <person name="Nagasaki K."/>
            <person name="Hano T."/>
            <person name="Tomaru Y."/>
        </authorList>
    </citation>
    <scope>NUCLEOTIDE SEQUENCE [LARGE SCALE GENOMIC DNA]</scope>
    <source>
        <strain evidence="3 4">NIES-3715</strain>
    </source>
</reference>
<dbReference type="GO" id="GO:0006654">
    <property type="term" value="P:phosphatidic acid biosynthetic process"/>
    <property type="evidence" value="ECO:0007669"/>
    <property type="project" value="TreeGrafter"/>
</dbReference>
<comment type="caution">
    <text evidence="3">The sequence shown here is derived from an EMBL/GenBank/DDBJ whole genome shotgun (WGS) entry which is preliminary data.</text>
</comment>
<keyword evidence="4" id="KW-1185">Reference proteome</keyword>
<dbReference type="EMBL" id="BLLK01000046">
    <property type="protein sequence ID" value="GFH52840.1"/>
    <property type="molecule type" value="Genomic_DNA"/>
</dbReference>
<feature type="compositionally biased region" description="Acidic residues" evidence="1">
    <location>
        <begin position="24"/>
        <end position="40"/>
    </location>
</feature>
<sequence length="364" mass="40191">MNSIRVKGGSMAEENVMSVNGGSAEEEIVESTDAQEEPTEEAQVTTTTEEAATAMASPPLRISTSQMGNEIVTLSDKHEEKRLTKRQLRRQAIQERRAKRREEKSHRIYAKKLKSRNNLNIKRKLLHAGFGFFFAFMNQIVPRETFVPAMAFLSTATFFVEVLRYRPGFGWMNHAMGIILGGTLRKHEMEGKFTGSFYYFLGVTVTAALYPTSAASLGICQLALADPSASYFGRQTKDVYWSRIENGFFGIGRNKGLLGFLGGALTCFPFNVYMLSKAKFAGEVTKQSIAVASLAMGLAGSFADLCVPSPALTMPKKIFGVPMLPFHLDDNIAVPIFSGYACTKIFDAIGWGADGVELAKYLWF</sequence>